<accession>A0A8T0MNU7</accession>
<reference evidence="2" key="1">
    <citation type="submission" date="2020-05" db="EMBL/GenBank/DDBJ databases">
        <title>WGS assembly of Panicum virgatum.</title>
        <authorList>
            <person name="Lovell J.T."/>
            <person name="Jenkins J."/>
            <person name="Shu S."/>
            <person name="Juenger T.E."/>
            <person name="Schmutz J."/>
        </authorList>
    </citation>
    <scope>NUCLEOTIDE SEQUENCE</scope>
    <source>
        <strain evidence="2">AP13</strain>
    </source>
</reference>
<feature type="compositionally biased region" description="Low complexity" evidence="1">
    <location>
        <begin position="79"/>
        <end position="88"/>
    </location>
</feature>
<dbReference type="Proteomes" id="UP000823388">
    <property type="component" value="Chromosome 9N"/>
</dbReference>
<dbReference type="EMBL" id="CM029054">
    <property type="protein sequence ID" value="KAG2536794.1"/>
    <property type="molecule type" value="Genomic_DNA"/>
</dbReference>
<evidence type="ECO:0000313" key="3">
    <source>
        <dbReference type="Proteomes" id="UP000823388"/>
    </source>
</evidence>
<dbReference type="AlphaFoldDB" id="A0A8T0MNU7"/>
<organism evidence="2 3">
    <name type="scientific">Panicum virgatum</name>
    <name type="common">Blackwell switchgrass</name>
    <dbReference type="NCBI Taxonomy" id="38727"/>
    <lineage>
        <taxon>Eukaryota</taxon>
        <taxon>Viridiplantae</taxon>
        <taxon>Streptophyta</taxon>
        <taxon>Embryophyta</taxon>
        <taxon>Tracheophyta</taxon>
        <taxon>Spermatophyta</taxon>
        <taxon>Magnoliopsida</taxon>
        <taxon>Liliopsida</taxon>
        <taxon>Poales</taxon>
        <taxon>Poaceae</taxon>
        <taxon>PACMAD clade</taxon>
        <taxon>Panicoideae</taxon>
        <taxon>Panicodae</taxon>
        <taxon>Paniceae</taxon>
        <taxon>Panicinae</taxon>
        <taxon>Panicum</taxon>
        <taxon>Panicum sect. Hiantes</taxon>
    </lineage>
</organism>
<name>A0A8T0MNU7_PANVG</name>
<protein>
    <submittedName>
        <fullName evidence="2">Uncharacterized protein</fullName>
    </submittedName>
</protein>
<feature type="compositionally biased region" description="Basic residues" evidence="1">
    <location>
        <begin position="143"/>
        <end position="155"/>
    </location>
</feature>
<evidence type="ECO:0000256" key="1">
    <source>
        <dbReference type="SAM" id="MobiDB-lite"/>
    </source>
</evidence>
<comment type="caution">
    <text evidence="2">The sequence shown here is derived from an EMBL/GenBank/DDBJ whole genome shotgun (WGS) entry which is preliminary data.</text>
</comment>
<feature type="compositionally biased region" description="Pro residues" evidence="1">
    <location>
        <begin position="61"/>
        <end position="75"/>
    </location>
</feature>
<feature type="region of interest" description="Disordered" evidence="1">
    <location>
        <begin position="53"/>
        <end position="184"/>
    </location>
</feature>
<gene>
    <name evidence="2" type="ORF">PVAP13_9NG204446</name>
</gene>
<sequence>MPLPCTRSGWHTAKLTSLPWARSAPTAKTRPLSPLNGRRQLITLTLTLHTHTHTLTLHPRTTPPPRHPRTPPPPRSRPRSASPLLATPTPTPSLPARARRRRHASPDATVARLAPALGLPRSRPRSASPVLATLTPTPSPPPRTRRSRRRRRRHGRPELGLTFARHPDADALAASRRSPGPGSAVAAATLSAATHVARPRSPLGVSTITTRQAPRRRCQPCRLLLSCLRPKLARPLRSPRRRCRPCSPRRRQP</sequence>
<keyword evidence="3" id="KW-1185">Reference proteome</keyword>
<proteinExistence type="predicted"/>
<evidence type="ECO:0000313" key="2">
    <source>
        <dbReference type="EMBL" id="KAG2536794.1"/>
    </source>
</evidence>